<dbReference type="RefSeq" id="WP_168484325.1">
    <property type="nucleotide sequence ID" value="NZ_JAAZSQ010000001.1"/>
</dbReference>
<feature type="compositionally biased region" description="Low complexity" evidence="1">
    <location>
        <begin position="34"/>
        <end position="46"/>
    </location>
</feature>
<gene>
    <name evidence="2" type="ORF">HGG74_00130</name>
</gene>
<accession>A0A7X6H9I8</accession>
<proteinExistence type="predicted"/>
<name>A0A7X6H9I8_9MICC</name>
<keyword evidence="3" id="KW-1185">Reference proteome</keyword>
<feature type="compositionally biased region" description="Basic and acidic residues" evidence="1">
    <location>
        <begin position="1"/>
        <end position="25"/>
    </location>
</feature>
<evidence type="ECO:0000313" key="2">
    <source>
        <dbReference type="EMBL" id="NKX52963.1"/>
    </source>
</evidence>
<organism evidence="2 3">
    <name type="scientific">Arthrobacter mobilis</name>
    <dbReference type="NCBI Taxonomy" id="2724944"/>
    <lineage>
        <taxon>Bacteria</taxon>
        <taxon>Bacillati</taxon>
        <taxon>Actinomycetota</taxon>
        <taxon>Actinomycetes</taxon>
        <taxon>Micrococcales</taxon>
        <taxon>Micrococcaceae</taxon>
        <taxon>Arthrobacter</taxon>
    </lineage>
</organism>
<dbReference type="AlphaFoldDB" id="A0A7X6H9I8"/>
<protein>
    <submittedName>
        <fullName evidence="2">Uncharacterized protein</fullName>
    </submittedName>
</protein>
<reference evidence="2 3" key="1">
    <citation type="submission" date="2020-04" db="EMBL/GenBank/DDBJ databases">
        <title>Arthrobacter sp. nov.</title>
        <authorList>
            <person name="Liu S."/>
        </authorList>
    </citation>
    <scope>NUCLEOTIDE SEQUENCE [LARGE SCALE GENOMIC DNA]</scope>
    <source>
        <strain evidence="2 3">E918</strain>
    </source>
</reference>
<comment type="caution">
    <text evidence="2">The sequence shown here is derived from an EMBL/GenBank/DDBJ whole genome shotgun (WGS) entry which is preliminary data.</text>
</comment>
<sequence>MAKGTERPHEDHNRPVPREERRDEGVGPLPVHGSASAPAMPNLAAAQIPGPGTAHIIAGETAAIPNEAADPVEKQGHQLAGRDGGRREGRWPWRLFRRRR</sequence>
<evidence type="ECO:0000313" key="3">
    <source>
        <dbReference type="Proteomes" id="UP000544090"/>
    </source>
</evidence>
<evidence type="ECO:0000256" key="1">
    <source>
        <dbReference type="SAM" id="MobiDB-lite"/>
    </source>
</evidence>
<feature type="region of interest" description="Disordered" evidence="1">
    <location>
        <begin position="68"/>
        <end position="100"/>
    </location>
</feature>
<dbReference type="EMBL" id="JAAZSQ010000001">
    <property type="protein sequence ID" value="NKX52963.1"/>
    <property type="molecule type" value="Genomic_DNA"/>
</dbReference>
<dbReference type="Proteomes" id="UP000544090">
    <property type="component" value="Unassembled WGS sequence"/>
</dbReference>
<feature type="region of interest" description="Disordered" evidence="1">
    <location>
        <begin position="1"/>
        <end position="50"/>
    </location>
</feature>